<evidence type="ECO:0000313" key="13">
    <source>
        <dbReference type="Proteomes" id="UP000275401"/>
    </source>
</evidence>
<dbReference type="EMBL" id="RIBZ01000714">
    <property type="protein sequence ID" value="RNF97929.1"/>
    <property type="molecule type" value="Genomic_DNA"/>
</dbReference>
<dbReference type="InterPro" id="IPR050368">
    <property type="entry name" value="ClC-type_chloride_channel"/>
</dbReference>
<feature type="transmembrane region" description="Helical" evidence="11">
    <location>
        <begin position="363"/>
        <end position="382"/>
    </location>
</feature>
<evidence type="ECO:0000256" key="11">
    <source>
        <dbReference type="SAM" id="Phobius"/>
    </source>
</evidence>
<gene>
    <name evidence="12" type="ORF">EEJ42_36700</name>
</gene>
<evidence type="ECO:0000256" key="5">
    <source>
        <dbReference type="ARBA" id="ARBA00023065"/>
    </source>
</evidence>
<evidence type="ECO:0000256" key="3">
    <source>
        <dbReference type="ARBA" id="ARBA00022692"/>
    </source>
</evidence>
<keyword evidence="4 11" id="KW-1133">Transmembrane helix</keyword>
<proteinExistence type="predicted"/>
<feature type="compositionally biased region" description="Basic residues" evidence="10">
    <location>
        <begin position="541"/>
        <end position="550"/>
    </location>
</feature>
<name>A0A3M8TWU3_9ACTN</name>
<feature type="transmembrane region" description="Helical" evidence="11">
    <location>
        <begin position="28"/>
        <end position="50"/>
    </location>
</feature>
<dbReference type="PANTHER" id="PTHR43427">
    <property type="entry name" value="CHLORIDE CHANNEL PROTEIN CLC-E"/>
    <property type="match status" value="1"/>
</dbReference>
<evidence type="ECO:0000256" key="2">
    <source>
        <dbReference type="ARBA" id="ARBA00022448"/>
    </source>
</evidence>
<dbReference type="Pfam" id="PF00654">
    <property type="entry name" value="Voltage_CLC"/>
    <property type="match status" value="1"/>
</dbReference>
<feature type="region of interest" description="Disordered" evidence="10">
    <location>
        <begin position="529"/>
        <end position="560"/>
    </location>
</feature>
<evidence type="ECO:0000256" key="4">
    <source>
        <dbReference type="ARBA" id="ARBA00022989"/>
    </source>
</evidence>
<keyword evidence="8" id="KW-0868">Chloride</keyword>
<dbReference type="GO" id="GO:0005254">
    <property type="term" value="F:chloride channel activity"/>
    <property type="evidence" value="ECO:0007669"/>
    <property type="project" value="UniProtKB-KW"/>
</dbReference>
<dbReference type="AlphaFoldDB" id="A0A3M8TWU3"/>
<keyword evidence="5" id="KW-0406">Ion transport</keyword>
<comment type="subcellular location">
    <subcellularLocation>
        <location evidence="1">Membrane</location>
        <topology evidence="1">Multi-pass membrane protein</topology>
    </subcellularLocation>
</comment>
<dbReference type="PANTHER" id="PTHR43427:SF6">
    <property type="entry name" value="CHLORIDE CHANNEL PROTEIN CLC-E"/>
    <property type="match status" value="1"/>
</dbReference>
<keyword evidence="7" id="KW-0869">Chloride channel</keyword>
<dbReference type="RefSeq" id="WP_123106516.1">
    <property type="nucleotide sequence ID" value="NZ_RIBZ01000714.1"/>
</dbReference>
<feature type="transmembrane region" description="Helical" evidence="11">
    <location>
        <begin position="255"/>
        <end position="279"/>
    </location>
</feature>
<keyword evidence="9" id="KW-0407">Ion channel</keyword>
<feature type="transmembrane region" description="Helical" evidence="11">
    <location>
        <begin position="299"/>
        <end position="323"/>
    </location>
</feature>
<feature type="transmembrane region" description="Helical" evidence="11">
    <location>
        <begin position="85"/>
        <end position="106"/>
    </location>
</feature>
<evidence type="ECO:0000256" key="8">
    <source>
        <dbReference type="ARBA" id="ARBA00023214"/>
    </source>
</evidence>
<feature type="transmembrane region" description="Helical" evidence="11">
    <location>
        <begin position="335"/>
        <end position="357"/>
    </location>
</feature>
<evidence type="ECO:0000256" key="7">
    <source>
        <dbReference type="ARBA" id="ARBA00023173"/>
    </source>
</evidence>
<dbReference type="CDD" id="cd00400">
    <property type="entry name" value="Voltage_gated_ClC"/>
    <property type="match status" value="1"/>
</dbReference>
<keyword evidence="2" id="KW-0813">Transport</keyword>
<evidence type="ECO:0000256" key="1">
    <source>
        <dbReference type="ARBA" id="ARBA00004141"/>
    </source>
</evidence>
<feature type="transmembrane region" description="Helical" evidence="11">
    <location>
        <begin position="394"/>
        <end position="419"/>
    </location>
</feature>
<keyword evidence="13" id="KW-1185">Reference proteome</keyword>
<sequence>MPSLRYGGSGRKKWLPGDEPGGDTLARWALLAVGIGAVAGLGAAGLFGLLKLGTHWVLGELGGYHPYRTTVEGGFDVASSFERPWAVPLVVAGGALAAAALVRWLAPEAGGHGTDAAIAAAHHAPLGMRGRVTIVKMVASALTIGSGGSAGTEGPAAQISAAFGSVFARRARLTPAQARTAVVIGLAAGVGAVFRAPLGGALLGAELLYRKDADVSVVPKALLASAAGYAAFGLCFGFGPVFGEHAVSGAIGLGDLPLLVVIGLLAGGAGRLYAAAFYWVHDRVEPRSRTTVRKLLFPVAGGLAVGCLGLLVPGVLGTGYGLMEGEMERDVLLGLSLWAVLLVPLAKIVGTALTVGSGASGGIFGPGFVIGAGVGAAVWRLAEPLGLAPRSPAMFVIVGMAACLGPVVRAPVAVLVMAVETGGDSGLLGPGVIGVLSAALVMGGVTIYRSQLDRREEKEPVTELTAVIPPEDAPPPMSAPATPADAALADAAPVDTPRDAAPLGDVALNDAALNDAALGDAALGDAALGEAPLGEAPVTRPRPRPRPPRRVGRDRAPKSF</sequence>
<accession>A0A3M8TWU3</accession>
<evidence type="ECO:0000256" key="9">
    <source>
        <dbReference type="ARBA" id="ARBA00023303"/>
    </source>
</evidence>
<feature type="compositionally biased region" description="Basic and acidic residues" evidence="10">
    <location>
        <begin position="551"/>
        <end position="560"/>
    </location>
</feature>
<evidence type="ECO:0000256" key="10">
    <source>
        <dbReference type="SAM" id="MobiDB-lite"/>
    </source>
</evidence>
<feature type="transmembrane region" description="Helical" evidence="11">
    <location>
        <begin position="180"/>
        <end position="202"/>
    </location>
</feature>
<dbReference type="Gene3D" id="1.10.3080.10">
    <property type="entry name" value="Clc chloride channel"/>
    <property type="match status" value="1"/>
</dbReference>
<protein>
    <submittedName>
        <fullName evidence="12">Chloride channel protein</fullName>
    </submittedName>
</protein>
<keyword evidence="3 11" id="KW-0812">Transmembrane</keyword>
<evidence type="ECO:0000256" key="6">
    <source>
        <dbReference type="ARBA" id="ARBA00023136"/>
    </source>
</evidence>
<dbReference type="InterPro" id="IPR001807">
    <property type="entry name" value="ClC"/>
</dbReference>
<reference evidence="12 13" key="1">
    <citation type="submission" date="2018-11" db="EMBL/GenBank/DDBJ databases">
        <title>The Potential of Streptomyces as Biocontrol Agents against the Tomato grey mould, Botrytis cinerea (Gray mold) Frontiers in Microbiology.</title>
        <authorList>
            <person name="Li D."/>
        </authorList>
    </citation>
    <scope>NUCLEOTIDE SEQUENCE [LARGE SCALE GENOMIC DNA]</scope>
    <source>
        <strain evidence="12 13">NEAU-LD23</strain>
    </source>
</reference>
<dbReference type="InterPro" id="IPR014743">
    <property type="entry name" value="Cl-channel_core"/>
</dbReference>
<keyword evidence="6 11" id="KW-0472">Membrane</keyword>
<feature type="transmembrane region" description="Helical" evidence="11">
    <location>
        <begin position="222"/>
        <end position="243"/>
    </location>
</feature>
<dbReference type="Proteomes" id="UP000275401">
    <property type="component" value="Unassembled WGS sequence"/>
</dbReference>
<evidence type="ECO:0000313" key="12">
    <source>
        <dbReference type="EMBL" id="RNF97929.1"/>
    </source>
</evidence>
<comment type="caution">
    <text evidence="12">The sequence shown here is derived from an EMBL/GenBank/DDBJ whole genome shotgun (WGS) entry which is preliminary data.</text>
</comment>
<dbReference type="SUPFAM" id="SSF81340">
    <property type="entry name" value="Clc chloride channel"/>
    <property type="match status" value="1"/>
</dbReference>
<dbReference type="GO" id="GO:0034707">
    <property type="term" value="C:chloride channel complex"/>
    <property type="evidence" value="ECO:0007669"/>
    <property type="project" value="UniProtKB-KW"/>
</dbReference>
<feature type="transmembrane region" description="Helical" evidence="11">
    <location>
        <begin position="425"/>
        <end position="448"/>
    </location>
</feature>
<organism evidence="12 13">
    <name type="scientific">Streptomyces botrytidirepellens</name>
    <dbReference type="NCBI Taxonomy" id="2486417"/>
    <lineage>
        <taxon>Bacteria</taxon>
        <taxon>Bacillati</taxon>
        <taxon>Actinomycetota</taxon>
        <taxon>Actinomycetes</taxon>
        <taxon>Kitasatosporales</taxon>
        <taxon>Streptomycetaceae</taxon>
        <taxon>Streptomyces</taxon>
    </lineage>
</organism>
<dbReference type="PRINTS" id="PR00762">
    <property type="entry name" value="CLCHANNEL"/>
</dbReference>